<dbReference type="AlphaFoldDB" id="A0A5M8PEY7"/>
<dbReference type="Proteomes" id="UP000324767">
    <property type="component" value="Unassembled WGS sequence"/>
</dbReference>
<name>A0A5M8PEY7_9LECA</name>
<sequence length="140" mass="15281">MAPVTLDTIDARLKDVIQTLFELQSAIHGYLGPETHQELIRKISHLSSSLSTLSTTAASLPTQIPPEIVEYVEDGRNPDIYTREFVELVQRGNAALRGKSEAFAGFRDVLAEEIRGGGGRGEGERGRCGRRWRGCWGGGG</sequence>
<evidence type="ECO:0000256" key="6">
    <source>
        <dbReference type="RuleBase" id="RU364146"/>
    </source>
</evidence>
<dbReference type="EMBL" id="VXIT01000015">
    <property type="protein sequence ID" value="KAA6407871.1"/>
    <property type="molecule type" value="Genomic_DNA"/>
</dbReference>
<evidence type="ECO:0000256" key="2">
    <source>
        <dbReference type="ARBA" id="ARBA00005389"/>
    </source>
</evidence>
<keyword evidence="4 6" id="KW-0804">Transcription</keyword>
<comment type="subcellular location">
    <subcellularLocation>
        <location evidence="1 6">Nucleus</location>
    </subcellularLocation>
</comment>
<comment type="function">
    <text evidence="6">Component of the Mediator complex, a coactivator involved in the regulated transcription of nearly all RNA polymerase II-dependent genes. Mediator functions as a bridge to convey information from gene-specific regulatory proteins to the basal RNA polymerase II transcription machinery. Mediator is recruited to promoters by direct interactions with regulatory proteins and serves as a scaffold for the assembly of a functional preinitiation complex with RNA polymerase II and the general transcription factors.</text>
</comment>
<keyword evidence="6" id="KW-0010">Activator</keyword>
<accession>A0A5M8PEY7</accession>
<comment type="caution">
    <text evidence="7">The sequence shown here is derived from an EMBL/GenBank/DDBJ whole genome shotgun (WGS) entry which is preliminary data.</text>
</comment>
<keyword evidence="3 6" id="KW-0805">Transcription regulation</keyword>
<dbReference type="InterPro" id="IPR019145">
    <property type="entry name" value="Mediator_Med10"/>
</dbReference>
<dbReference type="GO" id="GO:0016592">
    <property type="term" value="C:mediator complex"/>
    <property type="evidence" value="ECO:0007669"/>
    <property type="project" value="InterPro"/>
</dbReference>
<comment type="similarity">
    <text evidence="2 6">Belongs to the Mediator complex subunit 10 family.</text>
</comment>
<dbReference type="Pfam" id="PF09748">
    <property type="entry name" value="Med10"/>
    <property type="match status" value="1"/>
</dbReference>
<reference evidence="7 8" key="1">
    <citation type="submission" date="2019-09" db="EMBL/GenBank/DDBJ databases">
        <title>The hologenome of the rock-dwelling lichen Lasallia pustulata.</title>
        <authorList>
            <person name="Greshake Tzovaras B."/>
            <person name="Segers F."/>
            <person name="Bicker A."/>
            <person name="Dal Grande F."/>
            <person name="Otte J."/>
            <person name="Hankeln T."/>
            <person name="Schmitt I."/>
            <person name="Ebersberger I."/>
        </authorList>
    </citation>
    <scope>NUCLEOTIDE SEQUENCE [LARGE SCALE GENOMIC DNA]</scope>
    <source>
        <strain evidence="7">A1-1</strain>
    </source>
</reference>
<protein>
    <recommendedName>
        <fullName evidence="6">Mediator of RNA polymerase II transcription subunit 10</fullName>
    </recommendedName>
    <alternativeName>
        <fullName evidence="6">Mediator complex subunit 10</fullName>
    </alternativeName>
</protein>
<evidence type="ECO:0000256" key="3">
    <source>
        <dbReference type="ARBA" id="ARBA00023015"/>
    </source>
</evidence>
<evidence type="ECO:0000256" key="4">
    <source>
        <dbReference type="ARBA" id="ARBA00023163"/>
    </source>
</evidence>
<dbReference type="GO" id="GO:0003712">
    <property type="term" value="F:transcription coregulator activity"/>
    <property type="evidence" value="ECO:0007669"/>
    <property type="project" value="InterPro"/>
</dbReference>
<organism evidence="7 8">
    <name type="scientific">Lasallia pustulata</name>
    <dbReference type="NCBI Taxonomy" id="136370"/>
    <lineage>
        <taxon>Eukaryota</taxon>
        <taxon>Fungi</taxon>
        <taxon>Dikarya</taxon>
        <taxon>Ascomycota</taxon>
        <taxon>Pezizomycotina</taxon>
        <taxon>Lecanoromycetes</taxon>
        <taxon>OSLEUM clade</taxon>
        <taxon>Umbilicariomycetidae</taxon>
        <taxon>Umbilicariales</taxon>
        <taxon>Umbilicariaceae</taxon>
        <taxon>Lasallia</taxon>
    </lineage>
</organism>
<evidence type="ECO:0000313" key="7">
    <source>
        <dbReference type="EMBL" id="KAA6407871.1"/>
    </source>
</evidence>
<proteinExistence type="inferred from homology"/>
<dbReference type="GO" id="GO:0006357">
    <property type="term" value="P:regulation of transcription by RNA polymerase II"/>
    <property type="evidence" value="ECO:0007669"/>
    <property type="project" value="InterPro"/>
</dbReference>
<keyword evidence="5 6" id="KW-0539">Nucleus</keyword>
<evidence type="ECO:0000256" key="5">
    <source>
        <dbReference type="ARBA" id="ARBA00023242"/>
    </source>
</evidence>
<gene>
    <name evidence="6" type="primary">MED10</name>
    <name evidence="7" type="ORF">FRX48_08222</name>
</gene>
<comment type="subunit">
    <text evidence="6">Component of the Mediator complex.</text>
</comment>
<evidence type="ECO:0000256" key="1">
    <source>
        <dbReference type="ARBA" id="ARBA00004123"/>
    </source>
</evidence>
<dbReference type="OrthoDB" id="337270at2759"/>
<evidence type="ECO:0000313" key="8">
    <source>
        <dbReference type="Proteomes" id="UP000324767"/>
    </source>
</evidence>